<dbReference type="EMBL" id="JAYGOJ010000008">
    <property type="protein sequence ID" value="MEA9434827.1"/>
    <property type="molecule type" value="Genomic_DNA"/>
</dbReference>
<dbReference type="EMBL" id="CP110176">
    <property type="protein sequence ID" value="UZC86003.1"/>
    <property type="molecule type" value="Genomic_DNA"/>
</dbReference>
<dbReference type="InterPro" id="IPR013538">
    <property type="entry name" value="ASHA1/2-like_C"/>
</dbReference>
<comment type="similarity">
    <text evidence="1">Belongs to the AHA1 family.</text>
</comment>
<dbReference type="Proteomes" id="UP000886934">
    <property type="component" value="Unassembled WGS sequence"/>
</dbReference>
<dbReference type="EMBL" id="BPNI01000009">
    <property type="protein sequence ID" value="GJA40011.1"/>
    <property type="molecule type" value="Genomic_DNA"/>
</dbReference>
<evidence type="ECO:0000313" key="6">
    <source>
        <dbReference type="EMBL" id="GJA54038.1"/>
    </source>
</evidence>
<dbReference type="Proteomes" id="UP001304847">
    <property type="component" value="Unassembled WGS sequence"/>
</dbReference>
<dbReference type="CDD" id="cd07814">
    <property type="entry name" value="SRPBCC_CalC_Aha1-like"/>
    <property type="match status" value="1"/>
</dbReference>
<reference evidence="9" key="5">
    <citation type="submission" date="2022-09" db="EMBL/GenBank/DDBJ databases">
        <title>Intensive care unit water sources are persistently colonized with multi-drug resistant bacteria and are the site of extensive horizontal gene transfer of antibiotic resistance genes.</title>
        <authorList>
            <person name="Diorio-Toth L."/>
        </authorList>
    </citation>
    <scope>NUCLEOTIDE SEQUENCE</scope>
    <source>
        <strain evidence="9">GD03796</strain>
    </source>
</reference>
<dbReference type="Proteomes" id="UP000737420">
    <property type="component" value="Unassembled WGS sequence"/>
</dbReference>
<evidence type="ECO:0000313" key="16">
    <source>
        <dbReference type="Proteomes" id="UP000737420"/>
    </source>
</evidence>
<dbReference type="EMBL" id="BPOP01000039">
    <property type="protein sequence ID" value="GJB93171.1"/>
    <property type="molecule type" value="Genomic_DNA"/>
</dbReference>
<dbReference type="EMBL" id="JAOCFT010000001">
    <property type="protein sequence ID" value="MDH1897322.1"/>
    <property type="molecule type" value="Genomic_DNA"/>
</dbReference>
<dbReference type="Proteomes" id="UP001163285">
    <property type="component" value="Chromosome"/>
</dbReference>
<dbReference type="EMBL" id="BPNN01000025">
    <property type="protein sequence ID" value="GJA63443.1"/>
    <property type="molecule type" value="Genomic_DNA"/>
</dbReference>
<reference evidence="4 15" key="2">
    <citation type="submission" date="2019-12" db="EMBL/GenBank/DDBJ databases">
        <title>complete genome sequences of Aeromonas caviae str. WP2-W18-ESBL-01 isolated from wastewater treatment plant effluent.</title>
        <authorList>
            <person name="Sekizuka T."/>
            <person name="Itokawa K."/>
            <person name="Yatsu K."/>
            <person name="Inamine Y."/>
            <person name="Kuroda M."/>
        </authorList>
    </citation>
    <scope>NUCLEOTIDE SEQUENCE [LARGE SCALE GENOMIC DNA]</scope>
    <source>
        <strain evidence="4 15">WP2-W18-ESBL-01</strain>
    </source>
</reference>
<evidence type="ECO:0000313" key="12">
    <source>
        <dbReference type="EMBL" id="QQA60546.1"/>
    </source>
</evidence>
<feature type="domain" description="Activator of Hsp90 ATPase homologue 1/2-like C-terminal" evidence="2">
    <location>
        <begin position="14"/>
        <end position="133"/>
    </location>
</feature>
<dbReference type="InterPro" id="IPR023393">
    <property type="entry name" value="START-like_dom_sf"/>
</dbReference>
<dbReference type="Proteomes" id="UP001277183">
    <property type="component" value="Unassembled WGS sequence"/>
</dbReference>
<evidence type="ECO:0000313" key="5">
    <source>
        <dbReference type="EMBL" id="GJA40011.1"/>
    </source>
</evidence>
<evidence type="ECO:0000259" key="2">
    <source>
        <dbReference type="Pfam" id="PF08327"/>
    </source>
</evidence>
<dbReference type="SUPFAM" id="SSF55961">
    <property type="entry name" value="Bet v1-like"/>
    <property type="match status" value="1"/>
</dbReference>
<dbReference type="Proteomes" id="UP000266778">
    <property type="component" value="Chromosome"/>
</dbReference>
<evidence type="ECO:0000313" key="8">
    <source>
        <dbReference type="EMBL" id="GJB93171.1"/>
    </source>
</evidence>
<evidence type="ECO:0000256" key="1">
    <source>
        <dbReference type="ARBA" id="ARBA00006817"/>
    </source>
</evidence>
<dbReference type="EMBL" id="CP120942">
    <property type="protein sequence ID" value="WFF99100.1"/>
    <property type="molecule type" value="Genomic_DNA"/>
</dbReference>
<dbReference type="Proteomes" id="UP001160758">
    <property type="component" value="Unassembled WGS sequence"/>
</dbReference>
<evidence type="ECO:0000313" key="18">
    <source>
        <dbReference type="Proteomes" id="UP001304847"/>
    </source>
</evidence>
<proteinExistence type="inferred from homology"/>
<dbReference type="Proteomes" id="UP000887009">
    <property type="component" value="Unassembled WGS sequence"/>
</dbReference>
<gene>
    <name evidence="3" type="ORF">C1C91_01930</name>
    <name evidence="12" type="ORF">JC965_21155</name>
    <name evidence="5" type="ORF">KAM343_08070</name>
    <name evidence="6" type="ORF">KAM348_14610</name>
    <name evidence="7" type="ORF">KAM351_20540</name>
    <name evidence="8" type="ORF">KAM382_32320</name>
    <name evidence="9" type="ORF">N5I07_07035</name>
    <name evidence="13" type="ORF">OJY61_19590</name>
    <name evidence="14" type="ORF">P5S46_05860</name>
    <name evidence="10" type="ORF">SJS77_04380</name>
    <name evidence="11" type="ORF">VCX44_03085</name>
    <name evidence="4" type="ORF">WP2W18E01_38200</name>
</gene>
<dbReference type="Pfam" id="PF08327">
    <property type="entry name" value="AHSA1"/>
    <property type="match status" value="1"/>
</dbReference>
<dbReference type="Proteomes" id="UP001218423">
    <property type="component" value="Chromosome"/>
</dbReference>
<evidence type="ECO:0000313" key="13">
    <source>
        <dbReference type="EMBL" id="UZC86003.1"/>
    </source>
</evidence>
<dbReference type="KEGG" id="acav:VI35_06140"/>
<accession>A0A0A5MVP1</accession>
<dbReference type="EMBL" id="CP065937">
    <property type="protein sequence ID" value="QQA60546.1"/>
    <property type="molecule type" value="Genomic_DNA"/>
</dbReference>
<dbReference type="EMBL" id="JAWZVU010000025">
    <property type="protein sequence ID" value="MDX7719712.1"/>
    <property type="molecule type" value="Genomic_DNA"/>
</dbReference>
<reference evidence="7 16" key="4">
    <citation type="submission" date="2021-07" db="EMBL/GenBank/DDBJ databases">
        <title>Draft genome sequence of carbapenem-resistant Aeromonas spp. in Japan.</title>
        <authorList>
            <person name="Maehana S."/>
            <person name="Suzuki M."/>
            <person name="Kitasato H."/>
        </authorList>
    </citation>
    <scope>NUCLEOTIDE SEQUENCE</scope>
    <source>
        <strain evidence="5">KAM343</strain>
        <strain evidence="6">KAM348</strain>
        <strain evidence="7">KAM351</strain>
        <strain evidence="8 16">KAM382</strain>
    </source>
</reference>
<reference evidence="10" key="8">
    <citation type="submission" date="2023-11" db="EMBL/GenBank/DDBJ databases">
        <title>WGS of Aeromonas in Northern Israel.</title>
        <authorList>
            <person name="Hershko Y."/>
        </authorList>
    </citation>
    <scope>NUCLEOTIDE SEQUENCE</scope>
    <source>
        <strain evidence="10">77416</strain>
    </source>
</reference>
<evidence type="ECO:0000313" key="10">
    <source>
        <dbReference type="EMBL" id="MDX7719712.1"/>
    </source>
</evidence>
<dbReference type="GeneID" id="48823249"/>
<evidence type="ECO:0000313" key="3">
    <source>
        <dbReference type="EMBL" id="AXB03964.1"/>
    </source>
</evidence>
<reference evidence="14" key="6">
    <citation type="submission" date="2023-03" db="EMBL/GenBank/DDBJ databases">
        <title>Aeromonas caviae strain AC1520.</title>
        <authorList>
            <person name="Xie T."/>
            <person name="Zhang Q."/>
            <person name="Deng J."/>
            <person name="Li X."/>
        </authorList>
    </citation>
    <scope>NUCLEOTIDE SEQUENCE</scope>
    <source>
        <strain evidence="14">AC1520</strain>
    </source>
</reference>
<reference evidence="12" key="3">
    <citation type="submission" date="2020-12" db="EMBL/GenBank/DDBJ databases">
        <title>GES Beta-lactamases isolated from hospital effluents in Brazil.</title>
        <authorList>
            <person name="Conte D."/>
            <person name="Mesa D."/>
            <person name="Palmeiro J.K."/>
            <person name="Dalla-Costa L.M."/>
        </authorList>
    </citation>
    <scope>NUCLEOTIDE SEQUENCE [LARGE SCALE GENOMIC DNA]</scope>
    <source>
        <strain evidence="12">Aero21</strain>
    </source>
</reference>
<dbReference type="Gene3D" id="3.30.530.20">
    <property type="match status" value="1"/>
</dbReference>
<reference evidence="13" key="7">
    <citation type="submission" date="2023-04" db="EMBL/GenBank/DDBJ databases">
        <title>Whole Genome Sequence of Multi-drug resistant Aeromonas caviae as a gut pathogen in newborn.</title>
        <authorList>
            <person name="Jadhav S.V."/>
            <person name="Saroj S.D."/>
            <person name="Saha U.B."/>
            <person name="Sen S."/>
            <person name="Kher A."/>
        </authorList>
    </citation>
    <scope>NUCLEOTIDE SEQUENCE</scope>
    <source>
        <strain evidence="13">SVJ23</strain>
    </source>
</reference>
<dbReference type="EMBL" id="BPNL01000013">
    <property type="protein sequence ID" value="GJA54038.1"/>
    <property type="molecule type" value="Genomic_DNA"/>
</dbReference>
<dbReference type="AlphaFoldDB" id="A0A0A5MVP1"/>
<evidence type="ECO:0000313" key="14">
    <source>
        <dbReference type="EMBL" id="WFF99100.1"/>
    </source>
</evidence>
<evidence type="ECO:0000313" key="11">
    <source>
        <dbReference type="EMBL" id="MEA9434827.1"/>
    </source>
</evidence>
<protein>
    <submittedName>
        <fullName evidence="3">SRPBCC domain-containing protein</fullName>
    </submittedName>
</protein>
<evidence type="ECO:0000313" key="4">
    <source>
        <dbReference type="EMBL" id="BBQ32238.1"/>
    </source>
</evidence>
<evidence type="ECO:0000313" key="15">
    <source>
        <dbReference type="Proteomes" id="UP000515756"/>
    </source>
</evidence>
<dbReference type="RefSeq" id="WP_010673967.1">
    <property type="nucleotide sequence ID" value="NZ_AP019195.1"/>
</dbReference>
<sequence length="166" mass="19264">MDNKQIEGSILVPAHIDDVWRAWTTESGLRSFLAPECLMVPEPNGPFEIYFRPDAPLGERGSEGCRVMAVMPHDLLSFSWNFPPQFPHIRQQKTQVSLRFVPEGQGTRLHFLQTGWAQDPDWDQGYAYFREEWLELSLPRLQYRFTHGPIDWNNPPGKQQLKSLAQ</sequence>
<evidence type="ECO:0000313" key="7">
    <source>
        <dbReference type="EMBL" id="GJA63443.1"/>
    </source>
</evidence>
<dbReference type="EMBL" id="CP025706">
    <property type="protein sequence ID" value="AXB03964.1"/>
    <property type="molecule type" value="Genomic_DNA"/>
</dbReference>
<reference evidence="3" key="1">
    <citation type="journal article" date="2019" name="J Environ">
        <title>Genetic characterization and potential molecular dissemination mechanism of tet (31) gene in Aeromonas caviae from an oxytetracycline wastewater treatment system.</title>
        <authorList>
            <person name="Shi Y."/>
            <person name="Tian Z."/>
            <person name="Leclercq S.O."/>
            <person name="Zhang H."/>
            <person name="Yang M."/>
            <person name="Zhang Y."/>
        </authorList>
    </citation>
    <scope>NUCLEOTIDE SEQUENCE</scope>
    <source>
        <strain evidence="3">T25-39</strain>
    </source>
</reference>
<dbReference type="Proteomes" id="UP000886939">
    <property type="component" value="Unassembled WGS sequence"/>
</dbReference>
<evidence type="ECO:0000313" key="17">
    <source>
        <dbReference type="Proteomes" id="UP000886934"/>
    </source>
</evidence>
<dbReference type="OrthoDB" id="120079at2"/>
<name>A0A0A5MVP1_AERCA</name>
<keyword evidence="18" id="KW-1185">Reference proteome</keyword>
<dbReference type="EMBL" id="AP021927">
    <property type="protein sequence ID" value="BBQ32238.1"/>
    <property type="molecule type" value="Genomic_DNA"/>
</dbReference>
<evidence type="ECO:0000313" key="9">
    <source>
        <dbReference type="EMBL" id="MDH1897322.1"/>
    </source>
</evidence>
<reference evidence="11 18" key="9">
    <citation type="submission" date="2023-12" db="EMBL/GenBank/DDBJ databases">
        <title>Characterization of antibiotic resistance in Aeromonas spp. in hospital effluent.</title>
        <authorList>
            <person name="Negoseki B.R.S."/>
            <person name="Krul D."/>
            <person name="Siqueira A.C."/>
            <person name="Almeida M."/>
            <person name="Mesa D."/>
            <person name="Conte D."/>
            <person name="Dalla-Costa L.M."/>
        </authorList>
    </citation>
    <scope>NUCLEOTIDE SEQUENCE [LARGE SCALE GENOMIC DNA]</scope>
    <source>
        <strain evidence="11 18">36v</strain>
    </source>
</reference>
<dbReference type="Proteomes" id="UP000515756">
    <property type="component" value="Chromosome"/>
</dbReference>
<organism evidence="7 17">
    <name type="scientific">Aeromonas caviae</name>
    <name type="common">Aeromonas punctata</name>
    <dbReference type="NCBI Taxonomy" id="648"/>
    <lineage>
        <taxon>Bacteria</taxon>
        <taxon>Pseudomonadati</taxon>
        <taxon>Pseudomonadota</taxon>
        <taxon>Gammaproteobacteria</taxon>
        <taxon>Aeromonadales</taxon>
        <taxon>Aeromonadaceae</taxon>
        <taxon>Aeromonas</taxon>
    </lineage>
</organism>